<evidence type="ECO:0000259" key="8">
    <source>
        <dbReference type="SMART" id="SM00849"/>
    </source>
</evidence>
<feature type="transmembrane region" description="Helical" evidence="7">
    <location>
        <begin position="53"/>
        <end position="74"/>
    </location>
</feature>
<evidence type="ECO:0000256" key="2">
    <source>
        <dbReference type="ARBA" id="ARBA00022475"/>
    </source>
</evidence>
<gene>
    <name evidence="9" type="ORF">SAMN02982929_05655</name>
    <name evidence="10" type="ORF">SAMN05216506_104185</name>
</gene>
<dbReference type="GO" id="GO:0005886">
    <property type="term" value="C:plasma membrane"/>
    <property type="evidence" value="ECO:0007669"/>
    <property type="project" value="UniProtKB-SubCell"/>
</dbReference>
<comment type="subcellular location">
    <subcellularLocation>
        <location evidence="1">Cell membrane</location>
        <topology evidence="1">Multi-pass membrane protein</topology>
    </subcellularLocation>
</comment>
<evidence type="ECO:0000256" key="4">
    <source>
        <dbReference type="ARBA" id="ARBA00022989"/>
    </source>
</evidence>
<evidence type="ECO:0000313" key="12">
    <source>
        <dbReference type="Proteomes" id="UP000236729"/>
    </source>
</evidence>
<dbReference type="RefSeq" id="WP_093351603.1">
    <property type="nucleotide sequence ID" value="NZ_FNVB01000009.1"/>
</dbReference>
<feature type="region of interest" description="Disordered" evidence="6">
    <location>
        <begin position="762"/>
        <end position="783"/>
    </location>
</feature>
<dbReference type="InterPro" id="IPR052159">
    <property type="entry name" value="Competence_DNA_uptake"/>
</dbReference>
<dbReference type="Pfam" id="PF03772">
    <property type="entry name" value="Competence"/>
    <property type="match status" value="1"/>
</dbReference>
<evidence type="ECO:0000256" key="6">
    <source>
        <dbReference type="SAM" id="MobiDB-lite"/>
    </source>
</evidence>
<proteinExistence type="predicted"/>
<dbReference type="PANTHER" id="PTHR30619:SF1">
    <property type="entry name" value="RECOMBINATION PROTEIN 2"/>
    <property type="match status" value="1"/>
</dbReference>
<dbReference type="InterPro" id="IPR004477">
    <property type="entry name" value="ComEC_N"/>
</dbReference>
<dbReference type="SUPFAM" id="SSF56281">
    <property type="entry name" value="Metallo-hydrolase/oxidoreductase"/>
    <property type="match status" value="1"/>
</dbReference>
<dbReference type="InterPro" id="IPR001279">
    <property type="entry name" value="Metallo-B-lactamas"/>
</dbReference>
<feature type="transmembrane region" description="Helical" evidence="7">
    <location>
        <begin position="467"/>
        <end position="488"/>
    </location>
</feature>
<dbReference type="Proteomes" id="UP000199690">
    <property type="component" value="Unassembled WGS sequence"/>
</dbReference>
<protein>
    <submittedName>
        <fullName evidence="9">Competence protein ComEC</fullName>
    </submittedName>
</protein>
<dbReference type="Gene3D" id="3.60.15.10">
    <property type="entry name" value="Ribonuclease Z/Hydroxyacylglutathione hydrolase-like"/>
    <property type="match status" value="1"/>
</dbReference>
<dbReference type="EMBL" id="FOME01000004">
    <property type="protein sequence ID" value="SFD40373.1"/>
    <property type="molecule type" value="Genomic_DNA"/>
</dbReference>
<dbReference type="AlphaFoldDB" id="A0A1H6E532"/>
<reference evidence="11 12" key="1">
    <citation type="submission" date="2016-10" db="EMBL/GenBank/DDBJ databases">
        <authorList>
            <person name="Varghese N."/>
            <person name="Submissions S."/>
        </authorList>
    </citation>
    <scope>NUCLEOTIDE SEQUENCE [LARGE SCALE GENOMIC DNA]</scope>
    <source>
        <strain evidence="12">ATCC 20501</strain>
        <strain evidence="10 11">CGMCC 4.3529</strain>
    </source>
</reference>
<dbReference type="InterPro" id="IPR004797">
    <property type="entry name" value="Competence_ComEC/Rec2"/>
</dbReference>
<dbReference type="InterPro" id="IPR035681">
    <property type="entry name" value="ComA-like_MBL"/>
</dbReference>
<dbReference type="EMBL" id="FNVB01000009">
    <property type="protein sequence ID" value="SEG92792.1"/>
    <property type="molecule type" value="Genomic_DNA"/>
</dbReference>
<evidence type="ECO:0000256" key="3">
    <source>
        <dbReference type="ARBA" id="ARBA00022692"/>
    </source>
</evidence>
<evidence type="ECO:0000256" key="7">
    <source>
        <dbReference type="SAM" id="Phobius"/>
    </source>
</evidence>
<keyword evidence="3 7" id="KW-0812">Transmembrane</keyword>
<dbReference type="PANTHER" id="PTHR30619">
    <property type="entry name" value="DNA INTERNALIZATION/COMPETENCE PROTEIN COMEC/REC2"/>
    <property type="match status" value="1"/>
</dbReference>
<dbReference type="NCBIfam" id="TIGR00361">
    <property type="entry name" value="ComEC_Rec2"/>
    <property type="match status" value="1"/>
</dbReference>
<feature type="transmembrane region" description="Helical" evidence="7">
    <location>
        <begin position="495"/>
        <end position="515"/>
    </location>
</feature>
<dbReference type="SMART" id="SM00849">
    <property type="entry name" value="Lactamase_B"/>
    <property type="match status" value="1"/>
</dbReference>
<name>A0A1H6E532_9PSEU</name>
<feature type="transmembrane region" description="Helical" evidence="7">
    <location>
        <begin position="275"/>
        <end position="293"/>
    </location>
</feature>
<evidence type="ECO:0000256" key="1">
    <source>
        <dbReference type="ARBA" id="ARBA00004651"/>
    </source>
</evidence>
<feature type="transmembrane region" description="Helical" evidence="7">
    <location>
        <begin position="345"/>
        <end position="366"/>
    </location>
</feature>
<evidence type="ECO:0000313" key="10">
    <source>
        <dbReference type="EMBL" id="SFD40373.1"/>
    </source>
</evidence>
<feature type="transmembrane region" description="Helical" evidence="7">
    <location>
        <begin position="15"/>
        <end position="41"/>
    </location>
</feature>
<feature type="transmembrane region" description="Helical" evidence="7">
    <location>
        <begin position="249"/>
        <end position="268"/>
    </location>
</feature>
<evidence type="ECO:0000313" key="9">
    <source>
        <dbReference type="EMBL" id="SEG92792.1"/>
    </source>
</evidence>
<keyword evidence="5 7" id="KW-0472">Membrane</keyword>
<dbReference type="InterPro" id="IPR036866">
    <property type="entry name" value="RibonucZ/Hydroxyglut_hydro"/>
</dbReference>
<keyword evidence="2" id="KW-1003">Cell membrane</keyword>
<feature type="domain" description="Metallo-beta-lactamase" evidence="8">
    <location>
        <begin position="532"/>
        <end position="729"/>
    </location>
</feature>
<dbReference type="Proteomes" id="UP000236729">
    <property type="component" value="Unassembled WGS sequence"/>
</dbReference>
<sequence>MSPGFDLRLAPTAVAVWAVTLIGLLAGWLAAAVAAVLALLAMPLVWPASRNRAWGRAMLVVLVLAGVAATGMAVRGHRAEHHPVRQAAHHGERLTARVTLTSAPIPLRGPSFGAQRAQDRALVRAALETADVAGRHVRAGGSVVLLVPTDQWRDLIAGQSVTVRGKAAPPRSGELTIAALQVFGAPTDVGAPPGWQRTAADLREGLRRTAAAELSPAAAGLLPGLVIGDTGALPPEVAQDFETAGLTHLMAVSGANLAIVCGAVLLVLHLIGAGPVLSVLGAGAALVGFVVLAGPEPSVLRAAAMGAVTLLALVLGRRRSALPVLSASVIGLLLLLPELATSAGFALSVAATAGLVVLAPAWAAVLRDRGVPIGAAEAIAVPLAAHVVTAPLVAALSGTVSLVAVPANLLAGPVVAPATVLGVLATVIAPLSGWLAGASCWLAAPELEWLAVVADRAAAVPGGSFEWLPGTAGGLLLAAVVVIGLFMLRGKRFRVLAAVALLVVVLLLVPVRSAVSGWPVPGWSMVACDVGQGDGLVLATGRPEEAVVVDTGPDLERSAACLERLGVRRIPLAVLTHLHADHVSGLAGLLGRFPVGAVAVGPLREPAWAMREVVRDAMAHRVPVVPMQAGQRASWPGLVLDVLAPDPALARTQTAEDANDASIVVLATTSAGRVLLTGDIELPAQGELVASGLELRADVLKVPHHGSRYTTPRFLHAVRPRTALISVGDGNSYGHPSPFVVDLLTRAGAKVLRTDQEGDIAILPGPDGPRHVSRGNPLRAVDR</sequence>
<reference evidence="9" key="2">
    <citation type="submission" date="2016-10" db="EMBL/GenBank/DDBJ databases">
        <authorList>
            <person name="de Groot N.N."/>
        </authorList>
    </citation>
    <scope>NUCLEOTIDE SEQUENCE [LARGE SCALE GENOMIC DNA]</scope>
    <source>
        <strain evidence="9">ATCC 20501</strain>
    </source>
</reference>
<dbReference type="SMR" id="A0A1H6E532"/>
<keyword evidence="11" id="KW-1185">Reference proteome</keyword>
<dbReference type="CDD" id="cd07731">
    <property type="entry name" value="ComA-like_MBL-fold"/>
    <property type="match status" value="1"/>
</dbReference>
<accession>A0A1H6E532</accession>
<evidence type="ECO:0000313" key="11">
    <source>
        <dbReference type="Proteomes" id="UP000199690"/>
    </source>
</evidence>
<dbReference type="NCBIfam" id="TIGR00360">
    <property type="entry name" value="ComEC_N-term"/>
    <property type="match status" value="1"/>
</dbReference>
<dbReference type="GO" id="GO:0030420">
    <property type="term" value="P:establishment of competence for transformation"/>
    <property type="evidence" value="ECO:0007669"/>
    <property type="project" value="InterPro"/>
</dbReference>
<dbReference type="Pfam" id="PF00753">
    <property type="entry name" value="Lactamase_B"/>
    <property type="match status" value="1"/>
</dbReference>
<accession>A0A1I1S951</accession>
<organism evidence="9 12">
    <name type="scientific">Saccharopolyspora kobensis</name>
    <dbReference type="NCBI Taxonomy" id="146035"/>
    <lineage>
        <taxon>Bacteria</taxon>
        <taxon>Bacillati</taxon>
        <taxon>Actinomycetota</taxon>
        <taxon>Actinomycetes</taxon>
        <taxon>Pseudonocardiales</taxon>
        <taxon>Pseudonocardiaceae</taxon>
        <taxon>Saccharopolyspora</taxon>
    </lineage>
</organism>
<feature type="transmembrane region" description="Helical" evidence="7">
    <location>
        <begin position="299"/>
        <end position="315"/>
    </location>
</feature>
<feature type="transmembrane region" description="Helical" evidence="7">
    <location>
        <begin position="378"/>
        <end position="405"/>
    </location>
</feature>
<keyword evidence="4 7" id="KW-1133">Transmembrane helix</keyword>
<evidence type="ECO:0000256" key="5">
    <source>
        <dbReference type="ARBA" id="ARBA00023136"/>
    </source>
</evidence>